<name>A0A9D9HJ43_9BACT</name>
<evidence type="ECO:0000313" key="2">
    <source>
        <dbReference type="EMBL" id="MBO8454779.1"/>
    </source>
</evidence>
<gene>
    <name evidence="2" type="ORF">IAC08_00020</name>
</gene>
<reference evidence="2" key="1">
    <citation type="submission" date="2020-10" db="EMBL/GenBank/DDBJ databases">
        <authorList>
            <person name="Gilroy R."/>
        </authorList>
    </citation>
    <scope>NUCLEOTIDE SEQUENCE</scope>
    <source>
        <strain evidence="2">B1-3475</strain>
    </source>
</reference>
<sequence length="690" mass="74606">MKKLFYLLLIAIVLPMSVTQCDVTEITDAPPDPGKTVTLTVSNAGIETRTSIDIEGNVGHVLWSEGDRIIVNGEIFDVVPDANDPTRASVYNVPESGEYYAMYCNPDYPPYSDGTNYYFYFADQIFENGTFAQYSNPMVAYSTSTELEFRNICGVVRLSITGTQTLKKLSFSSNSGETMAGYLSVPAEDIVSGNMQDYYGDFNPDYLPITSLGIELGPDGLQLDPSSPTYVYMVVPARVYESGFSVSMEDSEGNVGVQSTQKSIDVRRSSVVDMGEFQFAPLSPVSITDVKPEATAVGYTVEASPNSSVITVLVYASAWNEYMDSGYSDDQALAGDILDAYGSVFPVGAEGALQLSQTQAFNISGMSGVVSDTDYKILAAYSDGKASYGEVVVVDVRSAVAEGEAPEINISVNPTDAPYSEGIFTVRTTDASSIKYVMMIKASYDEEIASGYDNRSIVNNYGHDLDDAMVAEANSASGTMLQFRSLSFDSEYVLLIMAISATGVDAIASLEYRTEVYPGLDPSKEWELVSTDGYLECGLFYQVAPFTVENLTIEKMVGEDYFRVLEPFASCPELEQAGFVYAGAGGMILCDATDAANVEFIMQANNLGILHPDTGGLAQLVSVPLQSGSGRFGTYNAGEGYIDFGDTYIYGQGQFLYPMSGPTILYFHRPQSSGTGVSTEDFSVSEPIPW</sequence>
<feature type="signal peptide" evidence="1">
    <location>
        <begin position="1"/>
        <end position="21"/>
    </location>
</feature>
<protein>
    <submittedName>
        <fullName evidence="2">Uncharacterized protein</fullName>
    </submittedName>
</protein>
<organism evidence="2 3">
    <name type="scientific">Candidatus Cryptobacteroides intestinigallinarum</name>
    <dbReference type="NCBI Taxonomy" id="2840767"/>
    <lineage>
        <taxon>Bacteria</taxon>
        <taxon>Pseudomonadati</taxon>
        <taxon>Bacteroidota</taxon>
        <taxon>Bacteroidia</taxon>
        <taxon>Bacteroidales</taxon>
        <taxon>Candidatus Cryptobacteroides</taxon>
    </lineage>
</organism>
<reference evidence="2" key="2">
    <citation type="journal article" date="2021" name="PeerJ">
        <title>Extensive microbial diversity within the chicken gut microbiome revealed by metagenomics and culture.</title>
        <authorList>
            <person name="Gilroy R."/>
            <person name="Ravi A."/>
            <person name="Getino M."/>
            <person name="Pursley I."/>
            <person name="Horton D.L."/>
            <person name="Alikhan N.F."/>
            <person name="Baker D."/>
            <person name="Gharbi K."/>
            <person name="Hall N."/>
            <person name="Watson M."/>
            <person name="Adriaenssens E.M."/>
            <person name="Foster-Nyarko E."/>
            <person name="Jarju S."/>
            <person name="Secka A."/>
            <person name="Antonio M."/>
            <person name="Oren A."/>
            <person name="Chaudhuri R.R."/>
            <person name="La Ragione R."/>
            <person name="Hildebrand F."/>
            <person name="Pallen M.J."/>
        </authorList>
    </citation>
    <scope>NUCLEOTIDE SEQUENCE</scope>
    <source>
        <strain evidence="2">B1-3475</strain>
    </source>
</reference>
<dbReference type="EMBL" id="JADIMK010000001">
    <property type="protein sequence ID" value="MBO8454779.1"/>
    <property type="molecule type" value="Genomic_DNA"/>
</dbReference>
<accession>A0A9D9HJ43</accession>
<keyword evidence="1" id="KW-0732">Signal</keyword>
<feature type="chain" id="PRO_5038758330" evidence="1">
    <location>
        <begin position="22"/>
        <end position="690"/>
    </location>
</feature>
<dbReference type="AlphaFoldDB" id="A0A9D9HJ43"/>
<evidence type="ECO:0000256" key="1">
    <source>
        <dbReference type="SAM" id="SignalP"/>
    </source>
</evidence>
<comment type="caution">
    <text evidence="2">The sequence shown here is derived from an EMBL/GenBank/DDBJ whole genome shotgun (WGS) entry which is preliminary data.</text>
</comment>
<dbReference type="Proteomes" id="UP000823617">
    <property type="component" value="Unassembled WGS sequence"/>
</dbReference>
<evidence type="ECO:0000313" key="3">
    <source>
        <dbReference type="Proteomes" id="UP000823617"/>
    </source>
</evidence>
<proteinExistence type="predicted"/>